<dbReference type="EMBL" id="PPXC01000013">
    <property type="protein sequence ID" value="POH72514.1"/>
    <property type="molecule type" value="Genomic_DNA"/>
</dbReference>
<feature type="transmembrane region" description="Helical" evidence="1">
    <location>
        <begin position="97"/>
        <end position="116"/>
    </location>
</feature>
<evidence type="ECO:0000256" key="1">
    <source>
        <dbReference type="SAM" id="Phobius"/>
    </source>
</evidence>
<feature type="transmembrane region" description="Helical" evidence="1">
    <location>
        <begin position="122"/>
        <end position="142"/>
    </location>
</feature>
<keyword evidence="1" id="KW-0812">Transmembrane</keyword>
<dbReference type="Proteomes" id="UP000237061">
    <property type="component" value="Unassembled WGS sequence"/>
</dbReference>
<gene>
    <name evidence="2" type="ORF">CVS27_15450</name>
</gene>
<organism evidence="2 3">
    <name type="scientific">Arthrobacter glacialis</name>
    <dbReference type="NCBI Taxonomy" id="1664"/>
    <lineage>
        <taxon>Bacteria</taxon>
        <taxon>Bacillati</taxon>
        <taxon>Actinomycetota</taxon>
        <taxon>Actinomycetes</taxon>
        <taxon>Micrococcales</taxon>
        <taxon>Micrococcaceae</taxon>
        <taxon>Arthrobacter</taxon>
    </lineage>
</organism>
<name>A0A2S3ZTV1_ARTGL</name>
<sequence>MKSTSAHQFKISGRSARGLILGPMGEPPEVPAKYRNQILTALLRQSNPWPANFDSPHTFVGNWEEPEFVVKKDPSLMKHLQVRDWLKTPRWAQDGSVLLLNFVLGIAALFLIYRLATLIPMGFFFQLLAPLGVTGIGLYLLITWQGRFAWKRALNAAQPALEWRTAHAESVRYIGNLPDPEADQLAQIRSTPGIGHHDIWDCALLLQEKAPLVTFINQYSRFYTPQNTNSELVETLGGKLAAATSRVKQIDNEIQTRTTHAAAIHAALHIDITDEERASLHPL</sequence>
<evidence type="ECO:0000313" key="3">
    <source>
        <dbReference type="Proteomes" id="UP000237061"/>
    </source>
</evidence>
<keyword evidence="1" id="KW-1133">Transmembrane helix</keyword>
<evidence type="ECO:0000313" key="2">
    <source>
        <dbReference type="EMBL" id="POH72514.1"/>
    </source>
</evidence>
<dbReference type="RefSeq" id="WP_103466737.1">
    <property type="nucleotide sequence ID" value="NZ_PPXC01000013.1"/>
</dbReference>
<proteinExistence type="predicted"/>
<accession>A0A2S3ZTV1</accession>
<reference evidence="2 3" key="1">
    <citation type="submission" date="2018-01" db="EMBL/GenBank/DDBJ databases">
        <title>Arthrobacter sp. nov., from glaciers in China.</title>
        <authorList>
            <person name="Liu Q."/>
            <person name="Xin Y.-H."/>
        </authorList>
    </citation>
    <scope>NUCLEOTIDE SEQUENCE [LARGE SCALE GENOMIC DNA]</scope>
    <source>
        <strain evidence="2 3">HLT2-12-2</strain>
    </source>
</reference>
<comment type="caution">
    <text evidence="2">The sequence shown here is derived from an EMBL/GenBank/DDBJ whole genome shotgun (WGS) entry which is preliminary data.</text>
</comment>
<dbReference type="AlphaFoldDB" id="A0A2S3ZTV1"/>
<keyword evidence="3" id="KW-1185">Reference proteome</keyword>
<keyword evidence="1" id="KW-0472">Membrane</keyword>
<protein>
    <submittedName>
        <fullName evidence="2">Uncharacterized protein</fullName>
    </submittedName>
</protein>